<keyword evidence="3" id="KW-1185">Reference proteome</keyword>
<dbReference type="InterPro" id="IPR000313">
    <property type="entry name" value="PWWP_dom"/>
</dbReference>
<dbReference type="AlphaFoldDB" id="A0A8X6MEN5"/>
<dbReference type="SMART" id="SM00293">
    <property type="entry name" value="PWWP"/>
    <property type="match status" value="1"/>
</dbReference>
<dbReference type="PANTHER" id="PTHR12550">
    <property type="entry name" value="HEPATOMA-DERIVED GROWTH FACTOR-RELATED"/>
    <property type="match status" value="1"/>
</dbReference>
<comment type="caution">
    <text evidence="2">The sequence shown here is derived from an EMBL/GenBank/DDBJ whole genome shotgun (WGS) entry which is preliminary data.</text>
</comment>
<dbReference type="PANTHER" id="PTHR12550:SF70">
    <property type="entry name" value="JIL-1 ANCHORING AND STABILIZING PROTEIN, ISOFORM A"/>
    <property type="match status" value="1"/>
</dbReference>
<proteinExistence type="predicted"/>
<gene>
    <name evidence="2" type="primary">NCL1_28915</name>
    <name evidence="2" type="ORF">TNIN_52431</name>
</gene>
<dbReference type="Gene3D" id="2.30.30.140">
    <property type="match status" value="1"/>
</dbReference>
<evidence type="ECO:0000259" key="1">
    <source>
        <dbReference type="PROSITE" id="PS50812"/>
    </source>
</evidence>
<dbReference type="Proteomes" id="UP000886998">
    <property type="component" value="Unassembled WGS sequence"/>
</dbReference>
<dbReference type="SUPFAM" id="SSF63748">
    <property type="entry name" value="Tudor/PWWP/MBT"/>
    <property type="match status" value="1"/>
</dbReference>
<dbReference type="EMBL" id="BMAV01025843">
    <property type="protein sequence ID" value="GFS45152.1"/>
    <property type="molecule type" value="Genomic_DNA"/>
</dbReference>
<dbReference type="OrthoDB" id="62853at2759"/>
<name>A0A8X6MEN5_9ARAC</name>
<sequence>MVTTKDFEMGDLVWAKMRGYPFWPAKVVSPPIVKEQVLNSTKEIQKKKSSKPRKGQHYVFFFGSHDCAWILDENIVPHSEEMLNKVSKKKSTSYVKAVEEIVDANYLVVLKPKPVKEDYTERDDLTKNSTAVQKPKDLTKILPLFRSQKA</sequence>
<feature type="domain" description="PWWP" evidence="1">
    <location>
        <begin position="9"/>
        <end position="81"/>
    </location>
</feature>
<protein>
    <submittedName>
        <fullName evidence="2">Oxidoreductase GLYR1</fullName>
    </submittedName>
</protein>
<dbReference type="PROSITE" id="PS50812">
    <property type="entry name" value="PWWP"/>
    <property type="match status" value="1"/>
</dbReference>
<dbReference type="Pfam" id="PF00855">
    <property type="entry name" value="PWWP"/>
    <property type="match status" value="1"/>
</dbReference>
<reference evidence="2" key="1">
    <citation type="submission" date="2020-08" db="EMBL/GenBank/DDBJ databases">
        <title>Multicomponent nature underlies the extraordinary mechanical properties of spider dragline silk.</title>
        <authorList>
            <person name="Kono N."/>
            <person name="Nakamura H."/>
            <person name="Mori M."/>
            <person name="Yoshida Y."/>
            <person name="Ohtoshi R."/>
            <person name="Malay A.D."/>
            <person name="Moran D.A.P."/>
            <person name="Tomita M."/>
            <person name="Numata K."/>
            <person name="Arakawa K."/>
        </authorList>
    </citation>
    <scope>NUCLEOTIDE SEQUENCE</scope>
</reference>
<evidence type="ECO:0000313" key="3">
    <source>
        <dbReference type="Proteomes" id="UP000886998"/>
    </source>
</evidence>
<evidence type="ECO:0000313" key="2">
    <source>
        <dbReference type="EMBL" id="GFS45152.1"/>
    </source>
</evidence>
<organism evidence="2 3">
    <name type="scientific">Trichonephila inaurata madagascariensis</name>
    <dbReference type="NCBI Taxonomy" id="2747483"/>
    <lineage>
        <taxon>Eukaryota</taxon>
        <taxon>Metazoa</taxon>
        <taxon>Ecdysozoa</taxon>
        <taxon>Arthropoda</taxon>
        <taxon>Chelicerata</taxon>
        <taxon>Arachnida</taxon>
        <taxon>Araneae</taxon>
        <taxon>Araneomorphae</taxon>
        <taxon>Entelegynae</taxon>
        <taxon>Araneoidea</taxon>
        <taxon>Nephilidae</taxon>
        <taxon>Trichonephila</taxon>
        <taxon>Trichonephila inaurata</taxon>
    </lineage>
</organism>
<accession>A0A8X6MEN5</accession>